<dbReference type="PANTHER" id="PTHR42821:SF1">
    <property type="entry name" value="CATALASE-B"/>
    <property type="match status" value="1"/>
</dbReference>
<comment type="similarity">
    <text evidence="2">Belongs to the catalase family. HPII subfamily.</text>
</comment>
<evidence type="ECO:0000256" key="10">
    <source>
        <dbReference type="PIRNR" id="PIRNR038927"/>
    </source>
</evidence>
<dbReference type="Gene3D" id="3.40.50.880">
    <property type="match status" value="1"/>
</dbReference>
<comment type="function">
    <text evidence="10">Decomposes hydrogen peroxide into water and oxygen; serves to protect cells from the toxic effects of hydrogen peroxide.</text>
</comment>
<dbReference type="FunFam" id="2.40.180.10:FF:000003">
    <property type="entry name" value="Catalase"/>
    <property type="match status" value="1"/>
</dbReference>
<dbReference type="SUPFAM" id="SSF56634">
    <property type="entry name" value="Heme-dependent catalase-like"/>
    <property type="match status" value="1"/>
</dbReference>
<dbReference type="InterPro" id="IPR029062">
    <property type="entry name" value="Class_I_gatase-like"/>
</dbReference>
<dbReference type="EMBL" id="QUNF01000006">
    <property type="protein sequence ID" value="REG90691.1"/>
    <property type="molecule type" value="Genomic_DNA"/>
</dbReference>
<keyword evidence="19" id="KW-1185">Reference proteome</keyword>
<dbReference type="InterPro" id="IPR024708">
    <property type="entry name" value="Catalase_AS"/>
</dbReference>
<feature type="binding site" description="axial binding residue" evidence="12">
    <location>
        <position position="365"/>
    </location>
    <ligand>
        <name>heme</name>
        <dbReference type="ChEBI" id="CHEBI:30413"/>
    </ligand>
    <ligandPart>
        <name>Fe</name>
        <dbReference type="ChEBI" id="CHEBI:18248"/>
    </ligandPart>
</feature>
<dbReference type="PROSITE" id="PS00438">
    <property type="entry name" value="CATALASE_2"/>
    <property type="match status" value="1"/>
</dbReference>
<sequence length="723" mass="81056">MTKKHNSENGNPKQDDLKVNMEDGSGQAMTTNQGLKINDDNNSLKAGDRGATLLEDFILREKITHFDHERIPERIVHARGSGAHGVFKVYDDSLKKYTKAKFLTDPSRETPLFTRFSTVAGFRGSADVPRDVRGFAVKFYTEEGNYDLVGNNMPVFFIQDAIKFPDLIHAVKPEPHNEIPQAASAHNTFWDFVSLSPETMHNIMWLMSDRAIPRSLRMMEGFGIHTFRLINEEGKSHFVKFHWKPLLGIHSVVWDEALKINGQDPDFHRRDLHEAIDSGAFPEWELGVQIVPEEDEHKFDFDLLDPTKLIPEEIVPVKLIGKMTLNRNPENFFAETEQVAFHPGHLVPGIDFTNDPLLQGRLFSYTDTQLSRLGGPNFHEIPINRPIAPMHNNQRDGIARMEINKGKTSYHPNSMSDGYPEQTKVSDGGFATYQERIDANKVRARSKSFMDFFSQPALFYNSLSEPEQTHVVDAFCFELGKVNITEIRQRTVGLLTQIDGGLAKKVADGLGLEVKEPEHPINHQFGADANPEDYQPTKVNPELKSSPALSMANTIKGNIATRQIAFLTADGVDGNSVSTMKAALEAQGAMVKIIAPKSEFVKDSEGKNIKVDHSFLTFSSVLVDAIYIPSGDKSIETLKQTPKAIHFIDEAYLHCKAIATAGKGKELIEISYVNNYLKKNPENLEDMGLVLGSDSDKNISEKFITAIGNHRFFEREKQGKIPA</sequence>
<feature type="active site" evidence="11">
    <location>
        <position position="77"/>
    </location>
</feature>
<evidence type="ECO:0000256" key="15">
    <source>
        <dbReference type="RuleBase" id="RU000498"/>
    </source>
</evidence>
<gene>
    <name evidence="18" type="ORF">C8N25_106192</name>
</gene>
<organism evidence="18 19">
    <name type="scientific">Algoriphagus antarcticus</name>
    <dbReference type="NCBI Taxonomy" id="238540"/>
    <lineage>
        <taxon>Bacteria</taxon>
        <taxon>Pseudomonadati</taxon>
        <taxon>Bacteroidota</taxon>
        <taxon>Cytophagia</taxon>
        <taxon>Cytophagales</taxon>
        <taxon>Cyclobacteriaceae</taxon>
        <taxon>Algoriphagus</taxon>
    </lineage>
</organism>
<dbReference type="SMART" id="SM01060">
    <property type="entry name" value="Catalase"/>
    <property type="match status" value="1"/>
</dbReference>
<accession>A0A3E0DXK2</accession>
<feature type="active site" evidence="11">
    <location>
        <position position="151"/>
    </location>
</feature>
<dbReference type="Pfam" id="PF06628">
    <property type="entry name" value="Catalase-rel"/>
    <property type="match status" value="1"/>
</dbReference>
<dbReference type="GO" id="GO:0020037">
    <property type="term" value="F:heme binding"/>
    <property type="evidence" value="ECO:0007669"/>
    <property type="project" value="UniProtKB-UniRule"/>
</dbReference>
<evidence type="ECO:0000256" key="12">
    <source>
        <dbReference type="PIRSR" id="PIRSR038927-2"/>
    </source>
</evidence>
<dbReference type="Proteomes" id="UP000256405">
    <property type="component" value="Unassembled WGS sequence"/>
</dbReference>
<feature type="binding site" evidence="13">
    <location>
        <position position="74"/>
    </location>
    <ligand>
        <name>heme</name>
        <dbReference type="ChEBI" id="CHEBI:30413"/>
    </ligand>
</feature>
<feature type="binding site" evidence="13">
    <location>
        <position position="115"/>
    </location>
    <ligand>
        <name>heme</name>
        <dbReference type="ChEBI" id="CHEBI:30413"/>
    </ligand>
</feature>
<dbReference type="PROSITE" id="PS51402">
    <property type="entry name" value="CATALASE_3"/>
    <property type="match status" value="1"/>
</dbReference>
<keyword evidence="8 10" id="KW-0408">Iron</keyword>
<feature type="compositionally biased region" description="Polar residues" evidence="16">
    <location>
        <begin position="27"/>
        <end position="43"/>
    </location>
</feature>
<feature type="domain" description="Catalase core" evidence="17">
    <location>
        <begin position="30"/>
        <end position="419"/>
    </location>
</feature>
<proteinExistence type="inferred from homology"/>
<reference evidence="18 19" key="1">
    <citation type="submission" date="2018-08" db="EMBL/GenBank/DDBJ databases">
        <title>Genomic Encyclopedia of Archaeal and Bacterial Type Strains, Phase II (KMG-II): from individual species to whole genera.</title>
        <authorList>
            <person name="Goeker M."/>
        </authorList>
    </citation>
    <scope>NUCLEOTIDE SEQUENCE [LARGE SCALE GENOMIC DNA]</scope>
    <source>
        <strain evidence="18 19">DSM 15986</strain>
    </source>
</reference>
<evidence type="ECO:0000256" key="4">
    <source>
        <dbReference type="ARBA" id="ARBA00022559"/>
    </source>
</evidence>
<dbReference type="GO" id="GO:0005829">
    <property type="term" value="C:cytosol"/>
    <property type="evidence" value="ECO:0007669"/>
    <property type="project" value="TreeGrafter"/>
</dbReference>
<comment type="catalytic activity">
    <reaction evidence="10 15">
        <text>2 H2O2 = O2 + 2 H2O</text>
        <dbReference type="Rhea" id="RHEA:20309"/>
        <dbReference type="ChEBI" id="CHEBI:15377"/>
        <dbReference type="ChEBI" id="CHEBI:15379"/>
        <dbReference type="ChEBI" id="CHEBI:16240"/>
        <dbReference type="EC" id="1.11.1.6"/>
    </reaction>
</comment>
<evidence type="ECO:0000259" key="17">
    <source>
        <dbReference type="SMART" id="SM01060"/>
    </source>
</evidence>
<feature type="binding site" evidence="13">
    <location>
        <position position="164"/>
    </location>
    <ligand>
        <name>heme</name>
        <dbReference type="ChEBI" id="CHEBI:30413"/>
    </ligand>
</feature>
<dbReference type="PROSITE" id="PS00437">
    <property type="entry name" value="CATALASE_1"/>
    <property type="match status" value="1"/>
</dbReference>
<dbReference type="CDD" id="cd03132">
    <property type="entry name" value="GATase1_catalase"/>
    <property type="match status" value="1"/>
</dbReference>
<evidence type="ECO:0000313" key="19">
    <source>
        <dbReference type="Proteomes" id="UP000256405"/>
    </source>
</evidence>
<evidence type="ECO:0000256" key="16">
    <source>
        <dbReference type="SAM" id="MobiDB-lite"/>
    </source>
</evidence>
<evidence type="ECO:0000256" key="5">
    <source>
        <dbReference type="ARBA" id="ARBA00022617"/>
    </source>
</evidence>
<protein>
    <recommendedName>
        <fullName evidence="3 10">Catalase</fullName>
        <ecNumber evidence="3 10">1.11.1.6</ecNumber>
    </recommendedName>
</protein>
<dbReference type="Gene3D" id="1.20.1370.20">
    <property type="match status" value="1"/>
</dbReference>
<dbReference type="PRINTS" id="PR00067">
    <property type="entry name" value="CATALASE"/>
</dbReference>
<evidence type="ECO:0000256" key="13">
    <source>
        <dbReference type="PIRSR" id="PIRSR038927-3"/>
    </source>
</evidence>
<evidence type="ECO:0000256" key="14">
    <source>
        <dbReference type="PIRSR" id="PIRSR038927-4"/>
    </source>
</evidence>
<feature type="cross-link" description="3'-histidyl-3-tyrosine (His-Tyr)" evidence="14">
    <location>
        <begin position="342"/>
        <end position="365"/>
    </location>
</feature>
<dbReference type="SUPFAM" id="SSF52317">
    <property type="entry name" value="Class I glutamine amidotransferase-like"/>
    <property type="match status" value="1"/>
</dbReference>
<feature type="binding site" evidence="13">
    <location>
        <position position="372"/>
    </location>
    <ligand>
        <name>heme</name>
        <dbReference type="ChEBI" id="CHEBI:30413"/>
    </ligand>
</feature>
<dbReference type="InterPro" id="IPR020835">
    <property type="entry name" value="Catalase_sf"/>
</dbReference>
<evidence type="ECO:0000256" key="3">
    <source>
        <dbReference type="ARBA" id="ARBA00012314"/>
    </source>
</evidence>
<dbReference type="OrthoDB" id="9760293at2"/>
<dbReference type="InterPro" id="IPR024712">
    <property type="entry name" value="Catalase_clade2"/>
</dbReference>
<evidence type="ECO:0000313" key="18">
    <source>
        <dbReference type="EMBL" id="REG90691.1"/>
    </source>
</evidence>
<dbReference type="InterPro" id="IPR043156">
    <property type="entry name" value="Catalase_clade2_helical"/>
</dbReference>
<dbReference type="CDD" id="cd08155">
    <property type="entry name" value="catalase_clade_2"/>
    <property type="match status" value="1"/>
</dbReference>
<dbReference type="GO" id="GO:0004096">
    <property type="term" value="F:catalase activity"/>
    <property type="evidence" value="ECO:0007669"/>
    <property type="project" value="UniProtKB-UniRule"/>
</dbReference>
<comment type="cofactor">
    <cofactor evidence="1 10 12">
        <name>heme</name>
        <dbReference type="ChEBI" id="CHEBI:30413"/>
    </cofactor>
</comment>
<evidence type="ECO:0000256" key="7">
    <source>
        <dbReference type="ARBA" id="ARBA00023002"/>
    </source>
</evidence>
<dbReference type="RefSeq" id="WP_086543052.1">
    <property type="nucleotide sequence ID" value="NZ_MSSW01000061.1"/>
</dbReference>
<dbReference type="EC" id="1.11.1.6" evidence="3 10"/>
<evidence type="ECO:0000256" key="6">
    <source>
        <dbReference type="ARBA" id="ARBA00022723"/>
    </source>
</evidence>
<dbReference type="InterPro" id="IPR018028">
    <property type="entry name" value="Catalase"/>
</dbReference>
<evidence type="ECO:0000256" key="11">
    <source>
        <dbReference type="PIRSR" id="PIRSR038927-1"/>
    </source>
</evidence>
<dbReference type="Gene3D" id="2.40.180.10">
    <property type="entry name" value="Catalase core domain"/>
    <property type="match status" value="1"/>
</dbReference>
<dbReference type="PIRSF" id="PIRSF038927">
    <property type="entry name" value="Catalase_clade2"/>
    <property type="match status" value="1"/>
</dbReference>
<keyword evidence="5 10" id="KW-0349">Heme</keyword>
<dbReference type="PANTHER" id="PTHR42821">
    <property type="entry name" value="CATALASE"/>
    <property type="match status" value="1"/>
</dbReference>
<evidence type="ECO:0000256" key="1">
    <source>
        <dbReference type="ARBA" id="ARBA00001971"/>
    </source>
</evidence>
<dbReference type="Pfam" id="PF00199">
    <property type="entry name" value="Catalase"/>
    <property type="match status" value="1"/>
</dbReference>
<dbReference type="GO" id="GO:0042744">
    <property type="term" value="P:hydrogen peroxide catabolic process"/>
    <property type="evidence" value="ECO:0007669"/>
    <property type="project" value="UniProtKB-UniRule"/>
</dbReference>
<dbReference type="GO" id="GO:0006979">
    <property type="term" value="P:response to oxidative stress"/>
    <property type="evidence" value="ECO:0007669"/>
    <property type="project" value="InterPro"/>
</dbReference>
<keyword evidence="7 10" id="KW-0560">Oxidoreductase</keyword>
<keyword evidence="6 10" id="KW-0479">Metal-binding</keyword>
<dbReference type="InterPro" id="IPR011614">
    <property type="entry name" value="Catalase_core"/>
</dbReference>
<evidence type="ECO:0000256" key="9">
    <source>
        <dbReference type="ARBA" id="ARBA00023324"/>
    </source>
</evidence>
<evidence type="ECO:0000256" key="8">
    <source>
        <dbReference type="ARBA" id="ARBA00023004"/>
    </source>
</evidence>
<keyword evidence="9 10" id="KW-0376">Hydrogen peroxide</keyword>
<keyword evidence="4 10" id="KW-0575">Peroxidase</keyword>
<feature type="binding site" evidence="13">
    <location>
        <position position="361"/>
    </location>
    <ligand>
        <name>heme</name>
        <dbReference type="ChEBI" id="CHEBI:30413"/>
    </ligand>
</feature>
<dbReference type="Pfam" id="PF18011">
    <property type="entry name" value="Catalase_C"/>
    <property type="match status" value="1"/>
</dbReference>
<dbReference type="AlphaFoldDB" id="A0A3E0DXK2"/>
<name>A0A3E0DXK2_9BACT</name>
<feature type="region of interest" description="Disordered" evidence="16">
    <location>
        <begin position="1"/>
        <end position="43"/>
    </location>
</feature>
<comment type="caution">
    <text evidence="18">The sequence shown here is derived from an EMBL/GenBank/DDBJ whole genome shotgun (WGS) entry which is preliminary data.</text>
</comment>
<evidence type="ECO:0000256" key="2">
    <source>
        <dbReference type="ARBA" id="ARBA00010660"/>
    </source>
</evidence>
<dbReference type="InterPro" id="IPR002226">
    <property type="entry name" value="Catalase_haem_BS"/>
</dbReference>
<feature type="region of interest" description="Disordered" evidence="16">
    <location>
        <begin position="521"/>
        <end position="543"/>
    </location>
</feature>
<dbReference type="GO" id="GO:0046872">
    <property type="term" value="F:metal ion binding"/>
    <property type="evidence" value="ECO:0007669"/>
    <property type="project" value="UniProtKB-KW"/>
</dbReference>
<dbReference type="InterPro" id="IPR010582">
    <property type="entry name" value="Catalase_immune_responsive"/>
</dbReference>
<dbReference type="InterPro" id="IPR041399">
    <property type="entry name" value="Catalase_large_C"/>
</dbReference>